<organism evidence="2 3">
    <name type="scientific">Paenibacillus thiaminolyticus</name>
    <name type="common">Bacillus thiaminolyticus</name>
    <dbReference type="NCBI Taxonomy" id="49283"/>
    <lineage>
        <taxon>Bacteria</taxon>
        <taxon>Bacillati</taxon>
        <taxon>Bacillota</taxon>
        <taxon>Bacilli</taxon>
        <taxon>Bacillales</taxon>
        <taxon>Paenibacillaceae</taxon>
        <taxon>Paenibacillus</taxon>
    </lineage>
</organism>
<dbReference type="OrthoDB" id="846150at2"/>
<name>A0A3A3G9Y2_PANTH</name>
<reference evidence="2 3" key="1">
    <citation type="submission" date="2018-09" db="EMBL/GenBank/DDBJ databases">
        <title>Paenibacillus SK2017-BO5.</title>
        <authorList>
            <person name="Piskunova J.V."/>
            <person name="Dubiley S.A."/>
            <person name="Severinov K.V."/>
        </authorList>
    </citation>
    <scope>NUCLEOTIDE SEQUENCE [LARGE SCALE GENOMIC DNA]</scope>
    <source>
        <strain evidence="2 3">BO5</strain>
    </source>
</reference>
<gene>
    <name evidence="2" type="ORF">DQX05_27150</name>
</gene>
<evidence type="ECO:0000313" key="2">
    <source>
        <dbReference type="EMBL" id="RJG17920.1"/>
    </source>
</evidence>
<accession>A0A3A3G9Y2</accession>
<protein>
    <recommendedName>
        <fullName evidence="1">SLH domain-containing protein</fullName>
    </recommendedName>
</protein>
<sequence length="98" mass="10396">MTAPADQLFGPKEKITRQEAAVAKVMLSMGAKPVEGTTAGDTDAWAEDAVTFIVGIKFYGPEVTLSADGAADYKSKQAMTRQEAAALLYLASKWSLVP</sequence>
<proteinExistence type="predicted"/>
<comment type="caution">
    <text evidence="2">The sequence shown here is derived from an EMBL/GenBank/DDBJ whole genome shotgun (WGS) entry which is preliminary data.</text>
</comment>
<dbReference type="Pfam" id="PF00395">
    <property type="entry name" value="SLH"/>
    <property type="match status" value="1"/>
</dbReference>
<dbReference type="Proteomes" id="UP000266177">
    <property type="component" value="Unassembled WGS sequence"/>
</dbReference>
<dbReference type="EMBL" id="QYZD01000044">
    <property type="protein sequence ID" value="RJG17920.1"/>
    <property type="molecule type" value="Genomic_DNA"/>
</dbReference>
<dbReference type="InterPro" id="IPR001119">
    <property type="entry name" value="SLH_dom"/>
</dbReference>
<evidence type="ECO:0000259" key="1">
    <source>
        <dbReference type="Pfam" id="PF00395"/>
    </source>
</evidence>
<evidence type="ECO:0000313" key="3">
    <source>
        <dbReference type="Proteomes" id="UP000266177"/>
    </source>
</evidence>
<dbReference type="AlphaFoldDB" id="A0A3A3G9Y2"/>
<feature type="domain" description="SLH" evidence="1">
    <location>
        <begin position="5"/>
        <end position="21"/>
    </location>
</feature>